<dbReference type="InterPro" id="IPR005841">
    <property type="entry name" value="Alpha-D-phosphohexomutase_SF"/>
</dbReference>
<dbReference type="NCBIfam" id="NF005737">
    <property type="entry name" value="PRK07564.1-1"/>
    <property type="match status" value="1"/>
</dbReference>
<dbReference type="SMART" id="SM00642">
    <property type="entry name" value="Aamy"/>
    <property type="match status" value="1"/>
</dbReference>
<dbReference type="Pfam" id="PF02880">
    <property type="entry name" value="PGM_PMM_III"/>
    <property type="match status" value="1"/>
</dbReference>
<dbReference type="EMBL" id="FWYD01000005">
    <property type="protein sequence ID" value="SMC77905.1"/>
    <property type="molecule type" value="Genomic_DNA"/>
</dbReference>
<dbReference type="Pfam" id="PF02922">
    <property type="entry name" value="CBM_48"/>
    <property type="match status" value="1"/>
</dbReference>
<feature type="domain" description="Glycosyl hydrolase family 13 catalytic" evidence="11">
    <location>
        <begin position="185"/>
        <end position="577"/>
    </location>
</feature>
<sequence>MVRTTSHDMKYHTLTEGRPDPMGATFDGSGVNFAVFSAHAEKLELCIFSEDGRKERFRLPFRHRTGDVWHLHVGGLLPGTKYGLRAHGPYEPHAGHRFNPNKLLMDPYARRFWGNLRWSDAVLGYRSGSPKADLSYDSRDSAFAMPKCIVTGPMSDAPDDRPHIPRDEAVHYEAHVKGMTAMHPQVDPAHRGKFIGLASDPVIEHLQKLGVTTIQIMPSQVFVDDRFLVEKGLKNYWGYQTLGFFAPSQRYLTQGQIWEFQAMVRRFHAAGIEVLMDVVYNHTAEGNEMGPTLSFRGLDNRSYYRLTDDLRYYVNDTGTGNTVNTAHPMVMQMVLDSLRYWVQVMGVDGFRFDLGTVLGRTASGHFDRDAPLLQAIRQDPVLRNTKLVQEPWDIGLGGYQLGAFSHPFLELNDRFRDGVRRFWRGDLLQTSELAKRVLGSAEEFDHSGRAATSSVNFVTSHDGYTLADLVSYIQKHNHANGEGNADGHDHNVSDNFGVEGPTDDPGINAARALRRRNFLATMMLSQGTPMILAGDEIGHSQGGNNNAYAQDNEISWLNWAEGDTEMTAFVQRLTELRRAYPVLRQTRFLHSLERDSDHKLDIGWRRADGKYPEPEDWSDPAWRTLCAEIRVSARSPDEGNHDKAVYVVFNGSDATCLKLPKTEGFDWWHVLDTSAPDMTAQKIVGHQIEIAGSSVQLFAHSAPANYGGTETQTRTQPMPIKTCQITPFQDQKPGTSGLRKKTRAFMAPDYLEAFVQAIFDGIGGVAGKVLVLGGDGRFFNLGASQTILKMAAANGAARVIVGQDAILSTPAASHLIRLNKTDGGIILSASHNPGGEDEDFGVKFNTPNGGPAPEQVTEAIHARSKELTEYRILDAADVDLGTVGDQTLGEMTVSVVDPVADYADLMATLFDFTAIRAMFESGFRMRFDAMHAVTGPYAKALLEGALGAPEGTVVNGTPLPDFGGHHPDPNPFWAKALMDEMFSVDGPDFGAASDGDGDRNMVVGRNIYVSPSDSLAVLAANAHLAPGYAKGVAGVARSMPTSAASDRVAEKLGIDSFETPTGWKFFGNLLDAGKATICGEESFGTGSDHVREKDGLWAVLLWLNVLAARGESVADILNAHWSEYGRNYYSRHDYEAIDSDVANALMDDLRGQLSDLPGREVQGMTIAAADDFAYTDPVDGSVSTKQGLRIVMEDGSRIVLRLSGTGTEGATIRLYLEKYEPDTAKHGIGPQEALAPMIAAAEELAGIASRTGRDTPNVIT</sequence>
<proteinExistence type="inferred from homology"/>
<dbReference type="SUPFAM" id="SSF51445">
    <property type="entry name" value="(Trans)glycosidases"/>
    <property type="match status" value="1"/>
</dbReference>
<accession>A0A1W2BY23</accession>
<dbReference type="InterPro" id="IPR013780">
    <property type="entry name" value="Glyco_hydro_b"/>
</dbReference>
<dbReference type="PANTHER" id="PTHR22573:SF2">
    <property type="entry name" value="PHOSPHOGLUCOMUTASE"/>
    <property type="match status" value="1"/>
</dbReference>
<dbReference type="EC" id="5.4.2.2" evidence="4"/>
<dbReference type="Pfam" id="PF02879">
    <property type="entry name" value="PGM_PMM_II"/>
    <property type="match status" value="1"/>
</dbReference>
<dbReference type="FunFam" id="3.40.120.10:FF:000004">
    <property type="entry name" value="Phosphoglucomutase 5"/>
    <property type="match status" value="1"/>
</dbReference>
<dbReference type="InterPro" id="IPR016055">
    <property type="entry name" value="A-D-PHexomutase_a/b/a-I/II/III"/>
</dbReference>
<name>A0A1W2BY23_9RHOB</name>
<dbReference type="Gene3D" id="3.40.120.10">
    <property type="entry name" value="Alpha-D-Glucose-1,6-Bisphosphate, subunit A, domain 3"/>
    <property type="match status" value="3"/>
</dbReference>
<dbReference type="InterPro" id="IPR016066">
    <property type="entry name" value="A-D-PHexomutase_CS"/>
</dbReference>
<evidence type="ECO:0000256" key="3">
    <source>
        <dbReference type="ARBA" id="ARBA00010231"/>
    </source>
</evidence>
<dbReference type="Gene3D" id="2.60.40.1180">
    <property type="entry name" value="Golgi alpha-mannosidase II"/>
    <property type="match status" value="1"/>
</dbReference>
<comment type="catalytic activity">
    <reaction evidence="1">
        <text>alpha-D-glucose 1-phosphate = alpha-D-glucose 6-phosphate</text>
        <dbReference type="Rhea" id="RHEA:23536"/>
        <dbReference type="ChEBI" id="CHEBI:58225"/>
        <dbReference type="ChEBI" id="CHEBI:58601"/>
        <dbReference type="EC" id="5.4.2.2"/>
    </reaction>
</comment>
<dbReference type="InterPro" id="IPR045244">
    <property type="entry name" value="PGM"/>
</dbReference>
<organism evidence="12 13">
    <name type="scientific">Primorskyibacter flagellatus</name>
    <dbReference type="NCBI Taxonomy" id="1387277"/>
    <lineage>
        <taxon>Bacteria</taxon>
        <taxon>Pseudomonadati</taxon>
        <taxon>Pseudomonadota</taxon>
        <taxon>Alphaproteobacteria</taxon>
        <taxon>Rhodobacterales</taxon>
        <taxon>Roseobacteraceae</taxon>
        <taxon>Primorskyibacter</taxon>
    </lineage>
</organism>
<dbReference type="Gene3D" id="2.60.40.10">
    <property type="entry name" value="Immunoglobulins"/>
    <property type="match status" value="1"/>
</dbReference>
<evidence type="ECO:0000256" key="10">
    <source>
        <dbReference type="ARBA" id="ARBA00023295"/>
    </source>
</evidence>
<dbReference type="InterPro" id="IPR044505">
    <property type="entry name" value="GlgX_Isoamylase_N_E_set"/>
</dbReference>
<dbReference type="PRINTS" id="PR00509">
    <property type="entry name" value="PGMPMM"/>
</dbReference>
<dbReference type="InterPro" id="IPR004193">
    <property type="entry name" value="Glyco_hydro_13_N"/>
</dbReference>
<dbReference type="InterPro" id="IPR005846">
    <property type="entry name" value="A-D-PHexomutase_a/b/a-III"/>
</dbReference>
<evidence type="ECO:0000256" key="2">
    <source>
        <dbReference type="ARBA" id="ARBA00001946"/>
    </source>
</evidence>
<dbReference type="InterPro" id="IPR005844">
    <property type="entry name" value="A-D-PHexomutase_a/b/a-I"/>
</dbReference>
<evidence type="ECO:0000256" key="7">
    <source>
        <dbReference type="ARBA" id="ARBA00022801"/>
    </source>
</evidence>
<keyword evidence="5" id="KW-0597">Phosphoprotein</keyword>
<evidence type="ECO:0000256" key="1">
    <source>
        <dbReference type="ARBA" id="ARBA00000443"/>
    </source>
</evidence>
<protein>
    <recommendedName>
        <fullName evidence="4">phosphoglucomutase (alpha-D-glucose-1,6-bisphosphate-dependent)</fullName>
        <ecNumber evidence="4">5.4.2.2</ecNumber>
    </recommendedName>
</protein>
<keyword evidence="9" id="KW-0413">Isomerase</keyword>
<dbReference type="Proteomes" id="UP000192330">
    <property type="component" value="Unassembled WGS sequence"/>
</dbReference>
<dbReference type="SUPFAM" id="SSF51011">
    <property type="entry name" value="Glycosyl hydrolase domain"/>
    <property type="match status" value="1"/>
</dbReference>
<dbReference type="GO" id="GO:0005829">
    <property type="term" value="C:cytosol"/>
    <property type="evidence" value="ECO:0007669"/>
    <property type="project" value="TreeGrafter"/>
</dbReference>
<dbReference type="InterPro" id="IPR013783">
    <property type="entry name" value="Ig-like_fold"/>
</dbReference>
<dbReference type="Pfam" id="PF02878">
    <property type="entry name" value="PGM_PMM_I"/>
    <property type="match status" value="1"/>
</dbReference>
<dbReference type="GO" id="GO:0005980">
    <property type="term" value="P:glycogen catabolic process"/>
    <property type="evidence" value="ECO:0007669"/>
    <property type="project" value="InterPro"/>
</dbReference>
<evidence type="ECO:0000259" key="11">
    <source>
        <dbReference type="SMART" id="SM00642"/>
    </source>
</evidence>
<dbReference type="AlphaFoldDB" id="A0A1W2BY23"/>
<evidence type="ECO:0000256" key="9">
    <source>
        <dbReference type="ARBA" id="ARBA00023235"/>
    </source>
</evidence>
<dbReference type="InterPro" id="IPR005845">
    <property type="entry name" value="A-D-PHexomutase_a/b/a-II"/>
</dbReference>
<dbReference type="NCBIfam" id="TIGR02100">
    <property type="entry name" value="glgX_debranch"/>
    <property type="match status" value="1"/>
</dbReference>
<evidence type="ECO:0000313" key="13">
    <source>
        <dbReference type="Proteomes" id="UP000192330"/>
    </source>
</evidence>
<keyword evidence="6" id="KW-0479">Metal-binding</keyword>
<comment type="cofactor">
    <cofactor evidence="2">
        <name>Mg(2+)</name>
        <dbReference type="ChEBI" id="CHEBI:18420"/>
    </cofactor>
</comment>
<dbReference type="SUPFAM" id="SSF81296">
    <property type="entry name" value="E set domains"/>
    <property type="match status" value="1"/>
</dbReference>
<dbReference type="Gene3D" id="3.20.20.80">
    <property type="entry name" value="Glycosidases"/>
    <property type="match status" value="1"/>
</dbReference>
<dbReference type="SUPFAM" id="SSF53738">
    <property type="entry name" value="Phosphoglucomutase, first 3 domains"/>
    <property type="match status" value="3"/>
</dbReference>
<dbReference type="CDD" id="cd03085">
    <property type="entry name" value="PGM1"/>
    <property type="match status" value="1"/>
</dbReference>
<dbReference type="GO" id="GO:0004614">
    <property type="term" value="F:phosphoglucomutase activity"/>
    <property type="evidence" value="ECO:0007669"/>
    <property type="project" value="UniProtKB-EC"/>
</dbReference>
<evidence type="ECO:0000256" key="8">
    <source>
        <dbReference type="ARBA" id="ARBA00022842"/>
    </source>
</evidence>
<evidence type="ECO:0000256" key="6">
    <source>
        <dbReference type="ARBA" id="ARBA00022723"/>
    </source>
</evidence>
<evidence type="ECO:0000313" key="12">
    <source>
        <dbReference type="EMBL" id="SMC77905.1"/>
    </source>
</evidence>
<dbReference type="PANTHER" id="PTHR22573">
    <property type="entry name" value="PHOSPHOHEXOMUTASE FAMILY MEMBER"/>
    <property type="match status" value="1"/>
</dbReference>
<dbReference type="InterPro" id="IPR017853">
    <property type="entry name" value="GH"/>
</dbReference>
<dbReference type="CDD" id="cd11326">
    <property type="entry name" value="AmyAc_Glg_debranch"/>
    <property type="match status" value="1"/>
</dbReference>
<dbReference type="STRING" id="1387277.SAMN06295998_105113"/>
<reference evidence="12 13" key="1">
    <citation type="submission" date="2017-04" db="EMBL/GenBank/DDBJ databases">
        <authorList>
            <person name="Afonso C.L."/>
            <person name="Miller P.J."/>
            <person name="Scott M.A."/>
            <person name="Spackman E."/>
            <person name="Goraichik I."/>
            <person name="Dimitrov K.M."/>
            <person name="Suarez D.L."/>
            <person name="Swayne D.E."/>
        </authorList>
    </citation>
    <scope>NUCLEOTIDE SEQUENCE [LARGE SCALE GENOMIC DNA]</scope>
    <source>
        <strain evidence="12 13">CGMCC 1.12644</strain>
    </source>
</reference>
<dbReference type="FunFam" id="3.30.310.50:FF:000002">
    <property type="entry name" value="Phosphoglucomutase 5"/>
    <property type="match status" value="1"/>
</dbReference>
<dbReference type="InterPro" id="IPR006047">
    <property type="entry name" value="GH13_cat_dom"/>
</dbReference>
<gene>
    <name evidence="12" type="ORF">SAMN06295998_105113</name>
</gene>
<dbReference type="GO" id="GO:0004135">
    <property type="term" value="F:amylo-alpha-1,6-glucosidase activity"/>
    <property type="evidence" value="ECO:0007669"/>
    <property type="project" value="InterPro"/>
</dbReference>
<dbReference type="CDD" id="cd02856">
    <property type="entry name" value="E_set_GDE_Isoamylase_N"/>
    <property type="match status" value="1"/>
</dbReference>
<dbReference type="GO" id="GO:0000287">
    <property type="term" value="F:magnesium ion binding"/>
    <property type="evidence" value="ECO:0007669"/>
    <property type="project" value="InterPro"/>
</dbReference>
<dbReference type="InterPro" id="IPR011837">
    <property type="entry name" value="Glycogen_debranch_GlgX"/>
</dbReference>
<dbReference type="SUPFAM" id="SSF55957">
    <property type="entry name" value="Phosphoglucomutase, C-terminal domain"/>
    <property type="match status" value="1"/>
</dbReference>
<keyword evidence="7" id="KW-0378">Hydrolase</keyword>
<evidence type="ECO:0000256" key="4">
    <source>
        <dbReference type="ARBA" id="ARBA00012728"/>
    </source>
</evidence>
<dbReference type="Pfam" id="PF24947">
    <property type="entry name" value="PGM1_C_vert_fung"/>
    <property type="match status" value="1"/>
</dbReference>
<dbReference type="Gene3D" id="3.30.310.50">
    <property type="entry name" value="Alpha-D-phosphohexomutase, C-terminal domain"/>
    <property type="match status" value="1"/>
</dbReference>
<dbReference type="PROSITE" id="PS00710">
    <property type="entry name" value="PGM_PMM"/>
    <property type="match status" value="1"/>
</dbReference>
<keyword evidence="13" id="KW-1185">Reference proteome</keyword>
<keyword evidence="10" id="KW-0326">Glycosidase</keyword>
<dbReference type="InterPro" id="IPR036900">
    <property type="entry name" value="A-D-PHexomutase_C_sf"/>
</dbReference>
<dbReference type="InterPro" id="IPR014756">
    <property type="entry name" value="Ig_E-set"/>
</dbReference>
<evidence type="ECO:0000256" key="5">
    <source>
        <dbReference type="ARBA" id="ARBA00022553"/>
    </source>
</evidence>
<comment type="similarity">
    <text evidence="3">Belongs to the phosphohexose mutase family.</text>
</comment>
<keyword evidence="8" id="KW-0460">Magnesium</keyword>